<keyword evidence="4" id="KW-1185">Reference proteome</keyword>
<dbReference type="Proteomes" id="UP000293331">
    <property type="component" value="Unassembled WGS sequence"/>
</dbReference>
<dbReference type="Gene3D" id="3.30.10.20">
    <property type="match status" value="3"/>
</dbReference>
<dbReference type="OrthoDB" id="9803895at2"/>
<organism evidence="3 4">
    <name type="scientific">Mucilaginibacter terrigena</name>
    <dbReference type="NCBI Taxonomy" id="2492395"/>
    <lineage>
        <taxon>Bacteria</taxon>
        <taxon>Pseudomonadati</taxon>
        <taxon>Bacteroidota</taxon>
        <taxon>Sphingobacteriia</taxon>
        <taxon>Sphingobacteriales</taxon>
        <taxon>Sphingobacteriaceae</taxon>
        <taxon>Mucilaginibacter</taxon>
    </lineage>
</organism>
<dbReference type="AlphaFoldDB" id="A0A4Q5LR33"/>
<evidence type="ECO:0000256" key="1">
    <source>
        <dbReference type="SAM" id="Phobius"/>
    </source>
</evidence>
<accession>A0A4Q5LR33</accession>
<comment type="caution">
    <text evidence="3">The sequence shown here is derived from an EMBL/GenBank/DDBJ whole genome shotgun (WGS) entry which is preliminary data.</text>
</comment>
<keyword evidence="1" id="KW-1133">Transmembrane helix</keyword>
<feature type="domain" description="PASTA" evidence="2">
    <location>
        <begin position="184"/>
        <end position="255"/>
    </location>
</feature>
<gene>
    <name evidence="3" type="ORF">EWM62_00380</name>
</gene>
<evidence type="ECO:0000313" key="4">
    <source>
        <dbReference type="Proteomes" id="UP000293331"/>
    </source>
</evidence>
<dbReference type="PROSITE" id="PS51178">
    <property type="entry name" value="PASTA"/>
    <property type="match status" value="2"/>
</dbReference>
<dbReference type="InterPro" id="IPR005543">
    <property type="entry name" value="PASTA_dom"/>
</dbReference>
<dbReference type="EMBL" id="SEWG01000001">
    <property type="protein sequence ID" value="RYU91932.1"/>
    <property type="molecule type" value="Genomic_DNA"/>
</dbReference>
<proteinExistence type="predicted"/>
<dbReference type="RefSeq" id="WP_129874662.1">
    <property type="nucleotide sequence ID" value="NZ_SEWG01000001.1"/>
</dbReference>
<dbReference type="SUPFAM" id="SSF54184">
    <property type="entry name" value="Penicillin-binding protein 2x (pbp-2x), c-terminal domain"/>
    <property type="match status" value="1"/>
</dbReference>
<protein>
    <submittedName>
        <fullName evidence="3">PASTA domain-containing protein</fullName>
    </submittedName>
</protein>
<dbReference type="CDD" id="cd06577">
    <property type="entry name" value="PASTA_pknB"/>
    <property type="match status" value="3"/>
</dbReference>
<sequence length="264" mass="28378">MSNFWAYLKTRQFRNTVLLVIATVITIVLIAFFSLSSYTRHGQGIPVPALKGLNVDKAMERLKEQGFNYKIDSVYVPDQAPGTIVEQDPDAGTNVKENRTIYLTMVTQLAPNVSLPDLITEQSIYREAVATLSNYGLKVGDTSYRSDIARDRVLEVRFGGLVIKPGTKIPKGSKLDLVLGNGAGASEVDIPELVNLDLDAAKFAIKGAGLTIGTITYQGSISDSANVVVVSQSPMRADSASKTSIGTRINLTVGQGKANDVPTN</sequence>
<dbReference type="SMART" id="SM00740">
    <property type="entry name" value="PASTA"/>
    <property type="match status" value="3"/>
</dbReference>
<keyword evidence="1" id="KW-0472">Membrane</keyword>
<feature type="transmembrane region" description="Helical" evidence="1">
    <location>
        <begin position="16"/>
        <end position="35"/>
    </location>
</feature>
<dbReference type="Pfam" id="PF03793">
    <property type="entry name" value="PASTA"/>
    <property type="match status" value="1"/>
</dbReference>
<evidence type="ECO:0000313" key="3">
    <source>
        <dbReference type="EMBL" id="RYU91932.1"/>
    </source>
</evidence>
<keyword evidence="1" id="KW-0812">Transmembrane</keyword>
<feature type="domain" description="PASTA" evidence="2">
    <location>
        <begin position="41"/>
        <end position="107"/>
    </location>
</feature>
<evidence type="ECO:0000259" key="2">
    <source>
        <dbReference type="PROSITE" id="PS51178"/>
    </source>
</evidence>
<name>A0A4Q5LR33_9SPHI</name>
<reference evidence="3 4" key="1">
    <citation type="submission" date="2019-02" db="EMBL/GenBank/DDBJ databases">
        <title>Bacterial novel species Mucilaginibacter sp. 17JY9-4 isolated from soil.</title>
        <authorList>
            <person name="Jung H.-Y."/>
        </authorList>
    </citation>
    <scope>NUCLEOTIDE SEQUENCE [LARGE SCALE GENOMIC DNA]</scope>
    <source>
        <strain evidence="3 4">17JY9-4</strain>
    </source>
</reference>